<keyword evidence="1" id="KW-0812">Transmembrane</keyword>
<evidence type="ECO:0000313" key="2">
    <source>
        <dbReference type="EMBL" id="MFC0314514.1"/>
    </source>
</evidence>
<keyword evidence="3" id="KW-1185">Reference proteome</keyword>
<keyword evidence="1" id="KW-0472">Membrane</keyword>
<accession>A0ABV6H6L4</accession>
<proteinExistence type="predicted"/>
<keyword evidence="1" id="KW-1133">Transmembrane helix</keyword>
<protein>
    <submittedName>
        <fullName evidence="2">Uncharacterized protein</fullName>
    </submittedName>
</protein>
<reference evidence="2 3" key="1">
    <citation type="submission" date="2024-09" db="EMBL/GenBank/DDBJ databases">
        <authorList>
            <person name="Sun Q."/>
            <person name="Mori K."/>
        </authorList>
    </citation>
    <scope>NUCLEOTIDE SEQUENCE [LARGE SCALE GENOMIC DNA]</scope>
    <source>
        <strain evidence="2 3">CCM 7957</strain>
    </source>
</reference>
<evidence type="ECO:0000256" key="1">
    <source>
        <dbReference type="SAM" id="Phobius"/>
    </source>
</evidence>
<feature type="transmembrane region" description="Helical" evidence="1">
    <location>
        <begin position="6"/>
        <end position="29"/>
    </location>
</feature>
<gene>
    <name evidence="2" type="ORF">ACFFJD_06575</name>
</gene>
<organism evidence="2 3">
    <name type="scientific">Gordonia phosphorivorans</name>
    <dbReference type="NCBI Taxonomy" id="1056982"/>
    <lineage>
        <taxon>Bacteria</taxon>
        <taxon>Bacillati</taxon>
        <taxon>Actinomycetota</taxon>
        <taxon>Actinomycetes</taxon>
        <taxon>Mycobacteriales</taxon>
        <taxon>Gordoniaceae</taxon>
        <taxon>Gordonia</taxon>
    </lineage>
</organism>
<sequence>MMTFDQFAVLLGISFMAFALGGALWTAAVDAIRARNARKHAALRAARRRAVHRRTGHRAELGTRAGRPVVVPASRRDYPDWWQG</sequence>
<dbReference type="Proteomes" id="UP001589783">
    <property type="component" value="Unassembled WGS sequence"/>
</dbReference>
<name>A0ABV6H6L4_9ACTN</name>
<dbReference type="EMBL" id="JBHLWV010000016">
    <property type="protein sequence ID" value="MFC0314514.1"/>
    <property type="molecule type" value="Genomic_DNA"/>
</dbReference>
<evidence type="ECO:0000313" key="3">
    <source>
        <dbReference type="Proteomes" id="UP001589783"/>
    </source>
</evidence>
<dbReference type="RefSeq" id="WP_382362369.1">
    <property type="nucleotide sequence ID" value="NZ_JBHLWV010000016.1"/>
</dbReference>
<comment type="caution">
    <text evidence="2">The sequence shown here is derived from an EMBL/GenBank/DDBJ whole genome shotgun (WGS) entry which is preliminary data.</text>
</comment>